<keyword evidence="2" id="KW-1185">Reference proteome</keyword>
<sequence>MTRKASSEAYICAVATEDASGCHTAKQIERCCRNVIKVVSLLQYIGQDTESSGGAIYALKGKVDVSKLFPKQNNTDATRPLYHEFNSLPKLTEIKADNESLA</sequence>
<reference evidence="1 2" key="1">
    <citation type="submission" date="2012-05" db="EMBL/GenBank/DDBJ databases">
        <title>Recombination and specialization in a pathogen metapopulation.</title>
        <authorList>
            <person name="Gardiner A."/>
            <person name="Kemen E."/>
            <person name="Schultz-Larsen T."/>
            <person name="MacLean D."/>
            <person name="Van Oosterhout C."/>
            <person name="Jones J.D.G."/>
        </authorList>
    </citation>
    <scope>NUCLEOTIDE SEQUENCE [LARGE SCALE GENOMIC DNA]</scope>
    <source>
        <strain evidence="1 2">Ac Nc2</strain>
    </source>
</reference>
<organism evidence="1 2">
    <name type="scientific">Albugo candida</name>
    <dbReference type="NCBI Taxonomy" id="65357"/>
    <lineage>
        <taxon>Eukaryota</taxon>
        <taxon>Sar</taxon>
        <taxon>Stramenopiles</taxon>
        <taxon>Oomycota</taxon>
        <taxon>Peronosporomycetes</taxon>
        <taxon>Albuginales</taxon>
        <taxon>Albuginaceae</taxon>
        <taxon>Albugo</taxon>
    </lineage>
</organism>
<proteinExistence type="predicted"/>
<name>A0A024FWK6_9STRA</name>
<dbReference type="Proteomes" id="UP000053237">
    <property type="component" value="Unassembled WGS sequence"/>
</dbReference>
<dbReference type="EMBL" id="CAIX01001213">
    <property type="protein sequence ID" value="CCI11553.1"/>
    <property type="molecule type" value="Genomic_DNA"/>
</dbReference>
<protein>
    <submittedName>
        <fullName evidence="1">Uncharacterized protein</fullName>
    </submittedName>
</protein>
<gene>
    <name evidence="1" type="ORF">BN9_131100</name>
</gene>
<evidence type="ECO:0000313" key="2">
    <source>
        <dbReference type="Proteomes" id="UP000053237"/>
    </source>
</evidence>
<accession>A0A024FWK6</accession>
<dbReference type="AlphaFoldDB" id="A0A024FWK6"/>
<dbReference type="InParanoid" id="A0A024FWK6"/>
<evidence type="ECO:0000313" key="1">
    <source>
        <dbReference type="EMBL" id="CCI11553.1"/>
    </source>
</evidence>
<comment type="caution">
    <text evidence="1">The sequence shown here is derived from an EMBL/GenBank/DDBJ whole genome shotgun (WGS) entry which is preliminary data.</text>
</comment>